<dbReference type="AlphaFoldDB" id="A0A1F6P9R7"/>
<sequence>MSKILITGIAGFIGSNLAVRLLEEGHQVVGIDDLSHGLQEQVPEGATFIKQDIRSRDIYSLFEGVDYVFHLAALSSIPDCQRDPVSACDVNTTGTVNVFEASARAGVKKVIFAETSAVYEGIQQWPTPEANVDPHSVYAVGKMAARLFAKPYKEFRNLDSVGVRYFNVYGPRQDYRRSIPPLMSAFILALLRGEKPVIYGDGEKRRDFIYVDDVNDAHLLLMKDDRANNNIYNIGSGTNNSINEIYKMTKELLGTDIEPVHKDNLEAEAQITLADCSALKNLGWQPKMSLEEGIKIQLEYIKKHVL</sequence>
<name>A0A1F6P9R7_9BACT</name>
<accession>A0A1F6P9R7</accession>
<evidence type="ECO:0000313" key="3">
    <source>
        <dbReference type="Proteomes" id="UP000176634"/>
    </source>
</evidence>
<dbReference type="STRING" id="1798705.A2563_04295"/>
<protein>
    <recommendedName>
        <fullName evidence="1">NAD-dependent epimerase/dehydratase domain-containing protein</fullName>
    </recommendedName>
</protein>
<dbReference type="Proteomes" id="UP000176634">
    <property type="component" value="Unassembled WGS sequence"/>
</dbReference>
<organism evidence="2 3">
    <name type="scientific">Candidatus Magasanikbacteria bacterium RIFOXYD1_FULL_40_23</name>
    <dbReference type="NCBI Taxonomy" id="1798705"/>
    <lineage>
        <taxon>Bacteria</taxon>
        <taxon>Candidatus Magasanikiibacteriota</taxon>
    </lineage>
</organism>
<evidence type="ECO:0000259" key="1">
    <source>
        <dbReference type="Pfam" id="PF01370"/>
    </source>
</evidence>
<dbReference type="Gene3D" id="3.40.50.720">
    <property type="entry name" value="NAD(P)-binding Rossmann-like Domain"/>
    <property type="match status" value="1"/>
</dbReference>
<reference evidence="2 3" key="1">
    <citation type="journal article" date="2016" name="Nat. Commun.">
        <title>Thousands of microbial genomes shed light on interconnected biogeochemical processes in an aquifer system.</title>
        <authorList>
            <person name="Anantharaman K."/>
            <person name="Brown C.T."/>
            <person name="Hug L.A."/>
            <person name="Sharon I."/>
            <person name="Castelle C.J."/>
            <person name="Probst A.J."/>
            <person name="Thomas B.C."/>
            <person name="Singh A."/>
            <person name="Wilkins M.J."/>
            <person name="Karaoz U."/>
            <person name="Brodie E.L."/>
            <person name="Williams K.H."/>
            <person name="Hubbard S.S."/>
            <person name="Banfield J.F."/>
        </authorList>
    </citation>
    <scope>NUCLEOTIDE SEQUENCE [LARGE SCALE GENOMIC DNA]</scope>
</reference>
<proteinExistence type="predicted"/>
<dbReference type="InterPro" id="IPR050177">
    <property type="entry name" value="Lipid_A_modif_metabolic_enz"/>
</dbReference>
<dbReference type="InterPro" id="IPR036291">
    <property type="entry name" value="NAD(P)-bd_dom_sf"/>
</dbReference>
<dbReference type="EMBL" id="MFRA01000005">
    <property type="protein sequence ID" value="OGH92858.1"/>
    <property type="molecule type" value="Genomic_DNA"/>
</dbReference>
<gene>
    <name evidence="2" type="ORF">A2563_04295</name>
</gene>
<dbReference type="Pfam" id="PF01370">
    <property type="entry name" value="Epimerase"/>
    <property type="match status" value="1"/>
</dbReference>
<dbReference type="SUPFAM" id="SSF51735">
    <property type="entry name" value="NAD(P)-binding Rossmann-fold domains"/>
    <property type="match status" value="1"/>
</dbReference>
<evidence type="ECO:0000313" key="2">
    <source>
        <dbReference type="EMBL" id="OGH92858.1"/>
    </source>
</evidence>
<dbReference type="PANTHER" id="PTHR43245:SF13">
    <property type="entry name" value="UDP-D-APIOSE_UDP-D-XYLOSE SYNTHASE 2"/>
    <property type="match status" value="1"/>
</dbReference>
<feature type="domain" description="NAD-dependent epimerase/dehydratase" evidence="1">
    <location>
        <begin position="4"/>
        <end position="235"/>
    </location>
</feature>
<comment type="caution">
    <text evidence="2">The sequence shown here is derived from an EMBL/GenBank/DDBJ whole genome shotgun (WGS) entry which is preliminary data.</text>
</comment>
<dbReference type="InterPro" id="IPR001509">
    <property type="entry name" value="Epimerase_deHydtase"/>
</dbReference>
<dbReference type="PANTHER" id="PTHR43245">
    <property type="entry name" value="BIFUNCTIONAL POLYMYXIN RESISTANCE PROTEIN ARNA"/>
    <property type="match status" value="1"/>
</dbReference>